<feature type="region of interest" description="Disordered" evidence="1">
    <location>
        <begin position="279"/>
        <end position="319"/>
    </location>
</feature>
<accession>A0A165CRN8</accession>
<dbReference type="Proteomes" id="UP000077266">
    <property type="component" value="Unassembled WGS sequence"/>
</dbReference>
<dbReference type="EMBL" id="KV426295">
    <property type="protein sequence ID" value="KZV82973.1"/>
    <property type="molecule type" value="Genomic_DNA"/>
</dbReference>
<evidence type="ECO:0000313" key="3">
    <source>
        <dbReference type="Proteomes" id="UP000077266"/>
    </source>
</evidence>
<evidence type="ECO:0000313" key="2">
    <source>
        <dbReference type="EMBL" id="KZV82973.1"/>
    </source>
</evidence>
<protein>
    <recommendedName>
        <fullName evidence="4">Fungal-type protein kinase domain-containing protein</fullName>
    </recommendedName>
</protein>
<sequence length="345" mass="38729">MFIATALSDPRSALDGKSQRLSDLVDALRLLETTESGQRALEAAFPSTHADGQFMEMFERVAAAEASKPKPKFGQRKAAPQLATGAVPTEIPMHESRHDAESLFWVTLWAFARARPRGSSTSEGKASYFNTFCRDMLSHKIGEEAFRKMYLNPAILDPRILHSSFSDLMVLFTAMASYLSVPWHLYANDPYIKAHSEHVHTAFRRLILAFLLSDELPELDIELDTEQPRFTNAFGDVVRARQQPSSKKARPEQSWSDPEAEDDLEFEAPCEADDATLVDEQHQASTSSPEEVLPAYGKIPKQPVTTEQKYSAEDHASTTTELRQSANALRLKFWKDKYLWFGSGA</sequence>
<name>A0A165CRN8_EXIGL</name>
<evidence type="ECO:0008006" key="4">
    <source>
        <dbReference type="Google" id="ProtNLM"/>
    </source>
</evidence>
<proteinExistence type="predicted"/>
<keyword evidence="3" id="KW-1185">Reference proteome</keyword>
<dbReference type="OrthoDB" id="3004872at2759"/>
<dbReference type="InParanoid" id="A0A165CRN8"/>
<feature type="region of interest" description="Disordered" evidence="1">
    <location>
        <begin position="241"/>
        <end position="263"/>
    </location>
</feature>
<reference evidence="2 3" key="1">
    <citation type="journal article" date="2016" name="Mol. Biol. Evol.">
        <title>Comparative Genomics of Early-Diverging Mushroom-Forming Fungi Provides Insights into the Origins of Lignocellulose Decay Capabilities.</title>
        <authorList>
            <person name="Nagy L.G."/>
            <person name="Riley R."/>
            <person name="Tritt A."/>
            <person name="Adam C."/>
            <person name="Daum C."/>
            <person name="Floudas D."/>
            <person name="Sun H."/>
            <person name="Yadav J.S."/>
            <person name="Pangilinan J."/>
            <person name="Larsson K.H."/>
            <person name="Matsuura K."/>
            <person name="Barry K."/>
            <person name="Labutti K."/>
            <person name="Kuo R."/>
            <person name="Ohm R.A."/>
            <person name="Bhattacharya S.S."/>
            <person name="Shirouzu T."/>
            <person name="Yoshinaga Y."/>
            <person name="Martin F.M."/>
            <person name="Grigoriev I.V."/>
            <person name="Hibbett D.S."/>
        </authorList>
    </citation>
    <scope>NUCLEOTIDE SEQUENCE [LARGE SCALE GENOMIC DNA]</scope>
    <source>
        <strain evidence="2 3">HHB12029</strain>
    </source>
</reference>
<dbReference type="AlphaFoldDB" id="A0A165CRN8"/>
<evidence type="ECO:0000256" key="1">
    <source>
        <dbReference type="SAM" id="MobiDB-lite"/>
    </source>
</evidence>
<gene>
    <name evidence="2" type="ORF">EXIGLDRAFT_330689</name>
</gene>
<organism evidence="2 3">
    <name type="scientific">Exidia glandulosa HHB12029</name>
    <dbReference type="NCBI Taxonomy" id="1314781"/>
    <lineage>
        <taxon>Eukaryota</taxon>
        <taxon>Fungi</taxon>
        <taxon>Dikarya</taxon>
        <taxon>Basidiomycota</taxon>
        <taxon>Agaricomycotina</taxon>
        <taxon>Agaricomycetes</taxon>
        <taxon>Auriculariales</taxon>
        <taxon>Exidiaceae</taxon>
        <taxon>Exidia</taxon>
    </lineage>
</organism>